<dbReference type="InterPro" id="IPR048328">
    <property type="entry name" value="Dyp_perox_C"/>
</dbReference>
<reference evidence="12" key="1">
    <citation type="submission" date="2020-06" db="EMBL/GenBank/DDBJ databases">
        <title>A chromosome-scale genome assembly of Talaromyces rugulosus W13939.</title>
        <authorList>
            <person name="Wang B."/>
            <person name="Guo L."/>
            <person name="Ye K."/>
            <person name="Wang L."/>
        </authorList>
    </citation>
    <scope>NUCLEOTIDE SEQUENCE [LARGE SCALE GENOMIC DNA]</scope>
    <source>
        <strain evidence="12">W13939</strain>
    </source>
</reference>
<keyword evidence="3" id="KW-0349">Heme</keyword>
<evidence type="ECO:0000259" key="9">
    <source>
        <dbReference type="Pfam" id="PF20628"/>
    </source>
</evidence>
<evidence type="ECO:0000256" key="7">
    <source>
        <dbReference type="ARBA" id="ARBA00023004"/>
    </source>
</evidence>
<dbReference type="RefSeq" id="XP_035350799.1">
    <property type="nucleotide sequence ID" value="XM_035494906.1"/>
</dbReference>
<dbReference type="Pfam" id="PF21105">
    <property type="entry name" value="DyP_N"/>
    <property type="match status" value="1"/>
</dbReference>
<keyword evidence="7" id="KW-0408">Iron</keyword>
<keyword evidence="5" id="KW-0732">Signal</keyword>
<dbReference type="PANTHER" id="PTHR30521:SF4">
    <property type="entry name" value="DEFERROCHELATASE"/>
    <property type="match status" value="1"/>
</dbReference>
<dbReference type="PANTHER" id="PTHR30521">
    <property type="entry name" value="DEFERROCHELATASE/PEROXIDASE"/>
    <property type="match status" value="1"/>
</dbReference>
<evidence type="ECO:0000256" key="5">
    <source>
        <dbReference type="ARBA" id="ARBA00022729"/>
    </source>
</evidence>
<dbReference type="InterPro" id="IPR011008">
    <property type="entry name" value="Dimeric_a/b-barrel"/>
</dbReference>
<proteinExistence type="inferred from homology"/>
<protein>
    <recommendedName>
        <fullName evidence="13">Dyp-type peroxidase</fullName>
    </recommendedName>
</protein>
<comment type="cofactor">
    <cofactor evidence="1">
        <name>heme b</name>
        <dbReference type="ChEBI" id="CHEBI:60344"/>
    </cofactor>
</comment>
<organism evidence="11 12">
    <name type="scientific">Talaromyces rugulosus</name>
    <name type="common">Penicillium rugulosum</name>
    <dbReference type="NCBI Taxonomy" id="121627"/>
    <lineage>
        <taxon>Eukaryota</taxon>
        <taxon>Fungi</taxon>
        <taxon>Dikarya</taxon>
        <taxon>Ascomycota</taxon>
        <taxon>Pezizomycotina</taxon>
        <taxon>Eurotiomycetes</taxon>
        <taxon>Eurotiomycetidae</taxon>
        <taxon>Eurotiales</taxon>
        <taxon>Trichocomaceae</taxon>
        <taxon>Talaromyces</taxon>
        <taxon>Talaromyces sect. Islandici</taxon>
    </lineage>
</organism>
<dbReference type="InterPro" id="IPR006314">
    <property type="entry name" value="Dyp_peroxidase"/>
</dbReference>
<dbReference type="GO" id="GO:0020037">
    <property type="term" value="F:heme binding"/>
    <property type="evidence" value="ECO:0007669"/>
    <property type="project" value="InterPro"/>
</dbReference>
<gene>
    <name evidence="11" type="ORF">TRUGW13939_11801</name>
</gene>
<evidence type="ECO:0000256" key="8">
    <source>
        <dbReference type="ARBA" id="ARBA00025737"/>
    </source>
</evidence>
<name>A0A7H8REC3_TALRU</name>
<evidence type="ECO:0000256" key="4">
    <source>
        <dbReference type="ARBA" id="ARBA00022723"/>
    </source>
</evidence>
<evidence type="ECO:0000256" key="1">
    <source>
        <dbReference type="ARBA" id="ARBA00001970"/>
    </source>
</evidence>
<dbReference type="Proteomes" id="UP000509510">
    <property type="component" value="Chromosome VI"/>
</dbReference>
<accession>A0A7H8REC3</accession>
<dbReference type="KEGG" id="trg:TRUGW13939_11801"/>
<dbReference type="GO" id="GO:0005829">
    <property type="term" value="C:cytosol"/>
    <property type="evidence" value="ECO:0007669"/>
    <property type="project" value="TreeGrafter"/>
</dbReference>
<dbReference type="GO" id="GO:0004601">
    <property type="term" value="F:peroxidase activity"/>
    <property type="evidence" value="ECO:0007669"/>
    <property type="project" value="UniProtKB-KW"/>
</dbReference>
<dbReference type="InterPro" id="IPR049509">
    <property type="entry name" value="DyP_N"/>
</dbReference>
<keyword evidence="2" id="KW-0575">Peroxidase</keyword>
<dbReference type="NCBIfam" id="TIGR01413">
    <property type="entry name" value="Dyp_perox_fam"/>
    <property type="match status" value="1"/>
</dbReference>
<dbReference type="PROSITE" id="PS51404">
    <property type="entry name" value="DYP_PEROXIDASE"/>
    <property type="match status" value="1"/>
</dbReference>
<keyword evidence="6" id="KW-0560">Oxidoreductase</keyword>
<feature type="domain" description="DyP dimeric alpha+beta barrel" evidence="10">
    <location>
        <begin position="10"/>
        <end position="179"/>
    </location>
</feature>
<evidence type="ECO:0000259" key="10">
    <source>
        <dbReference type="Pfam" id="PF21105"/>
    </source>
</evidence>
<evidence type="ECO:0000256" key="6">
    <source>
        <dbReference type="ARBA" id="ARBA00023002"/>
    </source>
</evidence>
<dbReference type="SUPFAM" id="SSF54909">
    <property type="entry name" value="Dimeric alpha+beta barrel"/>
    <property type="match status" value="1"/>
</dbReference>
<dbReference type="OrthoDB" id="3207336at2759"/>
<dbReference type="GO" id="GO:0046872">
    <property type="term" value="F:metal ion binding"/>
    <property type="evidence" value="ECO:0007669"/>
    <property type="project" value="UniProtKB-KW"/>
</dbReference>
<dbReference type="EMBL" id="CP055903">
    <property type="protein sequence ID" value="QKX64626.1"/>
    <property type="molecule type" value="Genomic_DNA"/>
</dbReference>
<evidence type="ECO:0000256" key="2">
    <source>
        <dbReference type="ARBA" id="ARBA00022559"/>
    </source>
</evidence>
<comment type="similarity">
    <text evidence="8">Belongs to the DyP-type peroxidase family.</text>
</comment>
<evidence type="ECO:0000256" key="3">
    <source>
        <dbReference type="ARBA" id="ARBA00022617"/>
    </source>
</evidence>
<keyword evidence="12" id="KW-1185">Reference proteome</keyword>
<evidence type="ECO:0008006" key="13">
    <source>
        <dbReference type="Google" id="ProtNLM"/>
    </source>
</evidence>
<sequence length="461" mass="52066">MTVEPVPKDNIQGDVWPGLPKKYETFYFFDIRNDKGQEKKYEVFKGRLKDFIPKITTAQQALVARNKIKDHNGKVTELEGDQGHLPEAHSNISFAQRGLIKLGKLGIKEISFVQGMYTDLTAESRDEPSDYKQPYTSTDGVFLVAGSSKEIVEAKVKEIVALFGDSITKQFIECGQARPGEYEGKEHFGFRDLISQPLIEGLDNPPTGEKEPKLVLPGKIFVDREGRSAPQDGAPWAKDSSFMVFRKLRQNVLEFDKFCEGKKDEYHMSADALAARMFGRWKSGCPVDLSPDKDDKSLADSNNFDYRPINNQEKCPFTAHIRKTRPRGDKKDDGSPILRRGIPYGEEVKDDERLKQETLHNRGLLFVCYQGSIVNSFLNIQKRWCNMRTFPPGKYSATNNEEPGLDPIIGQRGPNIVFDMSIVDGNKQTVRLPLETWVLNQGGEYFLTPSISALRSISEVA</sequence>
<keyword evidence="4" id="KW-0479">Metal-binding</keyword>
<evidence type="ECO:0000313" key="12">
    <source>
        <dbReference type="Proteomes" id="UP000509510"/>
    </source>
</evidence>
<feature type="domain" description="Dyp-type peroxidase C-terminal" evidence="9">
    <location>
        <begin position="222"/>
        <end position="384"/>
    </location>
</feature>
<dbReference type="Pfam" id="PF20628">
    <property type="entry name" value="Dyp_perox_C"/>
    <property type="match status" value="1"/>
</dbReference>
<evidence type="ECO:0000313" key="11">
    <source>
        <dbReference type="EMBL" id="QKX64626.1"/>
    </source>
</evidence>
<dbReference type="AlphaFoldDB" id="A0A7H8REC3"/>
<dbReference type="GeneID" id="55999278"/>